<gene>
    <name evidence="1" type="ORF">OLMES_1166</name>
</gene>
<dbReference type="KEGG" id="ome:OLMES_1166"/>
<evidence type="ECO:0000313" key="2">
    <source>
        <dbReference type="Proteomes" id="UP000196027"/>
    </source>
</evidence>
<evidence type="ECO:0008006" key="3">
    <source>
        <dbReference type="Google" id="ProtNLM"/>
    </source>
</evidence>
<dbReference type="Pfam" id="PF05402">
    <property type="entry name" value="PqqD"/>
    <property type="match status" value="1"/>
</dbReference>
<name>A0A1Y0I4T7_9GAMM</name>
<reference evidence="1 2" key="1">
    <citation type="submission" date="2017-05" db="EMBL/GenBank/DDBJ databases">
        <title>Genomic insights into alkan degradation activity of Oleiphilus messinensis.</title>
        <authorList>
            <person name="Kozyavkin S.A."/>
            <person name="Slesarev A.I."/>
            <person name="Golyshin P.N."/>
            <person name="Korzhenkov A."/>
            <person name="Golyshina O.N."/>
            <person name="Toshchakov S.V."/>
        </authorList>
    </citation>
    <scope>NUCLEOTIDE SEQUENCE [LARGE SCALE GENOMIC DNA]</scope>
    <source>
        <strain evidence="1 2">ME102</strain>
    </source>
</reference>
<sequence>MYELSLESQVKQKEGHAACELDGEVVLMNLDSGRYFQLKETGKAIWEMIAVPKRVQDLCVDLTKRFDVSESNCQAQTLGFLKALHEQNFIDVGDQ</sequence>
<organism evidence="1 2">
    <name type="scientific">Oleiphilus messinensis</name>
    <dbReference type="NCBI Taxonomy" id="141451"/>
    <lineage>
        <taxon>Bacteria</taxon>
        <taxon>Pseudomonadati</taxon>
        <taxon>Pseudomonadota</taxon>
        <taxon>Gammaproteobacteria</taxon>
        <taxon>Oceanospirillales</taxon>
        <taxon>Oleiphilaceae</taxon>
        <taxon>Oleiphilus</taxon>
    </lineage>
</organism>
<dbReference type="OrthoDB" id="9800554at2"/>
<dbReference type="EMBL" id="CP021425">
    <property type="protein sequence ID" value="ARU55250.1"/>
    <property type="molecule type" value="Genomic_DNA"/>
</dbReference>
<evidence type="ECO:0000313" key="1">
    <source>
        <dbReference type="EMBL" id="ARU55250.1"/>
    </source>
</evidence>
<dbReference type="Gene3D" id="1.10.10.1150">
    <property type="entry name" value="Coenzyme PQQ synthesis protein D (PqqD)"/>
    <property type="match status" value="1"/>
</dbReference>
<proteinExistence type="predicted"/>
<keyword evidence="2" id="KW-1185">Reference proteome</keyword>
<accession>A0A1Y0I4T7</accession>
<dbReference type="Proteomes" id="UP000196027">
    <property type="component" value="Chromosome"/>
</dbReference>
<dbReference type="RefSeq" id="WP_087460376.1">
    <property type="nucleotide sequence ID" value="NZ_CP021425.1"/>
</dbReference>
<dbReference type="InterPro" id="IPR041881">
    <property type="entry name" value="PqqD_sf"/>
</dbReference>
<protein>
    <recommendedName>
        <fullName evidence="3">Coenzyme PQQ synthesis protein D (PqqD)</fullName>
    </recommendedName>
</protein>
<dbReference type="InterPro" id="IPR008792">
    <property type="entry name" value="PQQD"/>
</dbReference>
<dbReference type="AlphaFoldDB" id="A0A1Y0I4T7"/>